<dbReference type="Pfam" id="PF00595">
    <property type="entry name" value="PDZ"/>
    <property type="match status" value="1"/>
</dbReference>
<reference evidence="8" key="2">
    <citation type="journal article" date="2021" name="Microbiome">
        <title>Successional dynamics and alternative stable states in a saline activated sludge microbial community over 9 years.</title>
        <authorList>
            <person name="Wang Y."/>
            <person name="Ye J."/>
            <person name="Ju F."/>
            <person name="Liu L."/>
            <person name="Boyd J.A."/>
            <person name="Deng Y."/>
            <person name="Parks D.H."/>
            <person name="Jiang X."/>
            <person name="Yin X."/>
            <person name="Woodcroft B.J."/>
            <person name="Tyson G.W."/>
            <person name="Hugenholtz P."/>
            <person name="Polz M.F."/>
            <person name="Zhang T."/>
        </authorList>
    </citation>
    <scope>NUCLEOTIDE SEQUENCE</scope>
    <source>
        <strain evidence="8">HKST-UBA10</strain>
    </source>
</reference>
<dbReference type="InterPro" id="IPR001478">
    <property type="entry name" value="PDZ"/>
</dbReference>
<reference evidence="8" key="1">
    <citation type="submission" date="2020-04" db="EMBL/GenBank/DDBJ databases">
        <authorList>
            <person name="Zhang T."/>
        </authorList>
    </citation>
    <scope>NUCLEOTIDE SEQUENCE</scope>
    <source>
        <strain evidence="8">HKST-UBA10</strain>
    </source>
</reference>
<keyword evidence="3 5" id="KW-0378">Hydrolase</keyword>
<dbReference type="InterPro" id="IPR005151">
    <property type="entry name" value="Tail-specific_protease"/>
</dbReference>
<dbReference type="SMART" id="SM00245">
    <property type="entry name" value="TSPc"/>
    <property type="match status" value="1"/>
</dbReference>
<evidence type="ECO:0000256" key="5">
    <source>
        <dbReference type="RuleBase" id="RU004404"/>
    </source>
</evidence>
<feature type="domain" description="PDZ" evidence="7">
    <location>
        <begin position="128"/>
        <end position="196"/>
    </location>
</feature>
<sequence>MEEEVKANKKKTNIAKFASYITIGVIALAIGLAAGITISNRTDSTNLNDSSALSSLFGRSIVTQGNSSGKAVLASDVDMSVFWDVWAEIQQKYVNKEVDQKTLVDGAVKGMVASLGDPATIYYTQEETKEYDKLSAGEFEGIGAEIGYDNGQKIIKTPLKGSPAEKSGLMPGDIILKVNGEDVADLSLTETVLKIRGEKGSEVTLTIIGKDKKERDVKVTRDSIFIPSIEYKTLDDGIILLTINRFSDSSFANFTAAWDKVAADMKKENPKKIIIDLRSDPGGFLDGAPYIASDFLPVGSIVLKTEDRNGIDKEFKVERKGEFLDTPVVILINGGTASAAEIFAGALRYYDRAQIIGENTVGKGTSQSILGDQAWNGATLHLTIQKWLLPDGKWLNPDNPIVPDIKVEFTNEQFLKGQDPQLDKAIEVINKSK</sequence>
<accession>A0A955L3M5</accession>
<proteinExistence type="inferred from homology"/>
<comment type="similarity">
    <text evidence="1 5">Belongs to the peptidase S41A family.</text>
</comment>
<dbReference type="Proteomes" id="UP000782843">
    <property type="component" value="Unassembled WGS sequence"/>
</dbReference>
<dbReference type="PANTHER" id="PTHR32060">
    <property type="entry name" value="TAIL-SPECIFIC PROTEASE"/>
    <property type="match status" value="1"/>
</dbReference>
<gene>
    <name evidence="8" type="ORF">KC660_01670</name>
</gene>
<name>A0A955L3M5_9BACT</name>
<dbReference type="InterPro" id="IPR029045">
    <property type="entry name" value="ClpP/crotonase-like_dom_sf"/>
</dbReference>
<dbReference type="PANTHER" id="PTHR32060:SF30">
    <property type="entry name" value="CARBOXY-TERMINAL PROCESSING PROTEASE CTPA"/>
    <property type="match status" value="1"/>
</dbReference>
<dbReference type="GO" id="GO:0030288">
    <property type="term" value="C:outer membrane-bounded periplasmic space"/>
    <property type="evidence" value="ECO:0007669"/>
    <property type="project" value="TreeGrafter"/>
</dbReference>
<dbReference type="CDD" id="cd07560">
    <property type="entry name" value="Peptidase_S41_CPP"/>
    <property type="match status" value="1"/>
</dbReference>
<dbReference type="Gene3D" id="3.90.226.10">
    <property type="entry name" value="2-enoyl-CoA Hydratase, Chain A, domain 1"/>
    <property type="match status" value="1"/>
</dbReference>
<keyword evidence="4 5" id="KW-0720">Serine protease</keyword>
<dbReference type="GO" id="GO:0006508">
    <property type="term" value="P:proteolysis"/>
    <property type="evidence" value="ECO:0007669"/>
    <property type="project" value="UniProtKB-KW"/>
</dbReference>
<keyword evidence="6" id="KW-0472">Membrane</keyword>
<feature type="transmembrane region" description="Helical" evidence="6">
    <location>
        <begin position="17"/>
        <end position="38"/>
    </location>
</feature>
<dbReference type="Gene3D" id="3.30.750.44">
    <property type="match status" value="1"/>
</dbReference>
<dbReference type="NCBIfam" id="TIGR00225">
    <property type="entry name" value="prc"/>
    <property type="match status" value="1"/>
</dbReference>
<dbReference type="SMART" id="SM00228">
    <property type="entry name" value="PDZ"/>
    <property type="match status" value="1"/>
</dbReference>
<dbReference type="Pfam" id="PF03572">
    <property type="entry name" value="Peptidase_S41"/>
    <property type="match status" value="1"/>
</dbReference>
<evidence type="ECO:0000313" key="9">
    <source>
        <dbReference type="Proteomes" id="UP000782843"/>
    </source>
</evidence>
<keyword evidence="6" id="KW-1133">Transmembrane helix</keyword>
<organism evidence="8 9">
    <name type="scientific">Candidatus Dojkabacteria bacterium</name>
    <dbReference type="NCBI Taxonomy" id="2099670"/>
    <lineage>
        <taxon>Bacteria</taxon>
        <taxon>Candidatus Dojkabacteria</taxon>
    </lineage>
</organism>
<dbReference type="SUPFAM" id="SSF52096">
    <property type="entry name" value="ClpP/crotonase"/>
    <property type="match status" value="1"/>
</dbReference>
<dbReference type="PROSITE" id="PS50106">
    <property type="entry name" value="PDZ"/>
    <property type="match status" value="1"/>
</dbReference>
<evidence type="ECO:0000313" key="8">
    <source>
        <dbReference type="EMBL" id="MCA9382096.1"/>
    </source>
</evidence>
<evidence type="ECO:0000256" key="6">
    <source>
        <dbReference type="SAM" id="Phobius"/>
    </source>
</evidence>
<evidence type="ECO:0000259" key="7">
    <source>
        <dbReference type="PROSITE" id="PS50106"/>
    </source>
</evidence>
<evidence type="ECO:0000256" key="2">
    <source>
        <dbReference type="ARBA" id="ARBA00022670"/>
    </source>
</evidence>
<dbReference type="GO" id="GO:0007165">
    <property type="term" value="P:signal transduction"/>
    <property type="evidence" value="ECO:0007669"/>
    <property type="project" value="TreeGrafter"/>
</dbReference>
<dbReference type="InterPro" id="IPR055210">
    <property type="entry name" value="CtpA/B_N"/>
</dbReference>
<dbReference type="CDD" id="cd06782">
    <property type="entry name" value="cpPDZ_CPP-like"/>
    <property type="match status" value="1"/>
</dbReference>
<dbReference type="Gene3D" id="2.30.42.10">
    <property type="match status" value="1"/>
</dbReference>
<dbReference type="InterPro" id="IPR036034">
    <property type="entry name" value="PDZ_sf"/>
</dbReference>
<dbReference type="InterPro" id="IPR004447">
    <property type="entry name" value="Peptidase_S41A"/>
</dbReference>
<dbReference type="EMBL" id="JAGQLG010000060">
    <property type="protein sequence ID" value="MCA9382096.1"/>
    <property type="molecule type" value="Genomic_DNA"/>
</dbReference>
<dbReference type="GO" id="GO:0008236">
    <property type="term" value="F:serine-type peptidase activity"/>
    <property type="evidence" value="ECO:0007669"/>
    <property type="project" value="UniProtKB-KW"/>
</dbReference>
<protein>
    <submittedName>
        <fullName evidence="8">S41 family peptidase</fullName>
    </submittedName>
</protein>
<evidence type="ECO:0000256" key="4">
    <source>
        <dbReference type="ARBA" id="ARBA00022825"/>
    </source>
</evidence>
<evidence type="ECO:0000256" key="3">
    <source>
        <dbReference type="ARBA" id="ARBA00022801"/>
    </source>
</evidence>
<evidence type="ECO:0000256" key="1">
    <source>
        <dbReference type="ARBA" id="ARBA00009179"/>
    </source>
</evidence>
<dbReference type="SUPFAM" id="SSF50156">
    <property type="entry name" value="PDZ domain-like"/>
    <property type="match status" value="1"/>
</dbReference>
<dbReference type="FunFam" id="2.30.42.10:FF:000063">
    <property type="entry name" value="Peptidase, S41 family"/>
    <property type="match status" value="1"/>
</dbReference>
<comment type="caution">
    <text evidence="8">The sequence shown here is derived from an EMBL/GenBank/DDBJ whole genome shotgun (WGS) entry which is preliminary data.</text>
</comment>
<keyword evidence="2 5" id="KW-0645">Protease</keyword>
<dbReference type="Pfam" id="PF22694">
    <property type="entry name" value="CtpB_N-like"/>
    <property type="match status" value="1"/>
</dbReference>
<keyword evidence="6" id="KW-0812">Transmembrane</keyword>
<dbReference type="AlphaFoldDB" id="A0A955L3M5"/>
<dbReference type="GO" id="GO:0004175">
    <property type="term" value="F:endopeptidase activity"/>
    <property type="evidence" value="ECO:0007669"/>
    <property type="project" value="TreeGrafter"/>
</dbReference>